<dbReference type="Proteomes" id="UP000031014">
    <property type="component" value="Unassembled WGS sequence"/>
</dbReference>
<feature type="transmembrane region" description="Helical" evidence="8">
    <location>
        <begin position="315"/>
        <end position="337"/>
    </location>
</feature>
<gene>
    <name evidence="10" type="ORF">SAMD00020551_2732</name>
</gene>
<accession>A0A0A8X8T9</accession>
<protein>
    <submittedName>
        <fullName evidence="10">ABC transporter, permease protein</fullName>
    </submittedName>
</protein>
<evidence type="ECO:0000256" key="6">
    <source>
        <dbReference type="ARBA" id="ARBA00022989"/>
    </source>
</evidence>
<dbReference type="PROSITE" id="PS51012">
    <property type="entry name" value="ABC_TM2"/>
    <property type="match status" value="1"/>
</dbReference>
<comment type="caution">
    <text evidence="10">The sequence shown here is derived from an EMBL/GenBank/DDBJ whole genome shotgun (WGS) entry which is preliminary data.</text>
</comment>
<dbReference type="RefSeq" id="WP_041966312.1">
    <property type="nucleotide sequence ID" value="NZ_BASE01000060.1"/>
</dbReference>
<organism evidence="10 11">
    <name type="scientific">Mesobacillus selenatarsenatis (strain DSM 18680 / JCM 14380 / FERM P-15431 / SF-1)</name>
    <dbReference type="NCBI Taxonomy" id="1321606"/>
    <lineage>
        <taxon>Bacteria</taxon>
        <taxon>Bacillati</taxon>
        <taxon>Bacillota</taxon>
        <taxon>Bacilli</taxon>
        <taxon>Bacillales</taxon>
        <taxon>Bacillaceae</taxon>
        <taxon>Mesobacillus</taxon>
    </lineage>
</organism>
<evidence type="ECO:0000313" key="10">
    <source>
        <dbReference type="EMBL" id="GAM14581.1"/>
    </source>
</evidence>
<reference evidence="10 11" key="1">
    <citation type="submission" date="2013-06" db="EMBL/GenBank/DDBJ databases">
        <title>Whole genome shotgun sequence of Bacillus selenatarsenatis SF-1.</title>
        <authorList>
            <person name="Kuroda M."/>
            <person name="Sei K."/>
            <person name="Yamashita M."/>
            <person name="Ike M."/>
        </authorList>
    </citation>
    <scope>NUCLEOTIDE SEQUENCE [LARGE SCALE GENOMIC DNA]</scope>
    <source>
        <strain evidence="10 11">SF-1</strain>
    </source>
</reference>
<evidence type="ECO:0000256" key="4">
    <source>
        <dbReference type="ARBA" id="ARBA00022475"/>
    </source>
</evidence>
<dbReference type="STRING" id="1321606.SAMD00020551_2732"/>
<dbReference type="Pfam" id="PF12698">
    <property type="entry name" value="ABC2_membrane_3"/>
    <property type="match status" value="1"/>
</dbReference>
<dbReference type="AlphaFoldDB" id="A0A0A8X8T9"/>
<dbReference type="GO" id="GO:0005886">
    <property type="term" value="C:plasma membrane"/>
    <property type="evidence" value="ECO:0007669"/>
    <property type="project" value="UniProtKB-SubCell"/>
</dbReference>
<comment type="similarity">
    <text evidence="2">Belongs to the ABC-2 integral membrane protein family.</text>
</comment>
<comment type="subcellular location">
    <subcellularLocation>
        <location evidence="1">Cell membrane</location>
        <topology evidence="1">Multi-pass membrane protein</topology>
    </subcellularLocation>
</comment>
<evidence type="ECO:0000256" key="5">
    <source>
        <dbReference type="ARBA" id="ARBA00022692"/>
    </source>
</evidence>
<feature type="transmembrane region" description="Helical" evidence="8">
    <location>
        <begin position="21"/>
        <end position="39"/>
    </location>
</feature>
<proteinExistence type="inferred from homology"/>
<dbReference type="EMBL" id="BASE01000060">
    <property type="protein sequence ID" value="GAM14581.1"/>
    <property type="molecule type" value="Genomic_DNA"/>
</dbReference>
<dbReference type="InterPro" id="IPR051449">
    <property type="entry name" value="ABC-2_transporter_component"/>
</dbReference>
<feature type="transmembrane region" description="Helical" evidence="8">
    <location>
        <begin position="229"/>
        <end position="252"/>
    </location>
</feature>
<dbReference type="PANTHER" id="PTHR30294:SF38">
    <property type="entry name" value="TRANSPORT PERMEASE PROTEIN"/>
    <property type="match status" value="1"/>
</dbReference>
<keyword evidence="5 8" id="KW-0812">Transmembrane</keyword>
<dbReference type="InterPro" id="IPR047817">
    <property type="entry name" value="ABC2_TM_bact-type"/>
</dbReference>
<evidence type="ECO:0000256" key="7">
    <source>
        <dbReference type="ARBA" id="ARBA00023136"/>
    </source>
</evidence>
<keyword evidence="11" id="KW-1185">Reference proteome</keyword>
<dbReference type="OrthoDB" id="9776218at2"/>
<keyword evidence="6 8" id="KW-1133">Transmembrane helix</keyword>
<name>A0A0A8X8T9_MESS1</name>
<sequence length="343" mass="38706">MRIRALVIRIIRQFLRDKRTLAMMLVAPLLILTMLHLVFNGENYIPKIGLVDVPDPVMEKMDIDDAKITEYESVKAAEEDTLNQAIDGYVVFEGPMLDKIVLEGSDPSVNGAVMKWFQQATKKLLPSQGQLEINVDYIHGSDDMGQFDYFGPVLLGFFAFFFVFLISGISFLRERTSGTLEKLLSSPLRKWEIVIGYVLGFGLFTMLQATLIASYAIYVLGMLMEGSFFYVLLITLMLSMTALTLGTLLSAFANNEFQMIQFIPIIIVPQFFFSGLINLDTISDWLSWLGPVTPLYYAAEALRDIMVRGYGWEAIYGNMLMLAGFSALFMVLNILALRKHRAV</sequence>
<feature type="transmembrane region" description="Helical" evidence="8">
    <location>
        <begin position="149"/>
        <end position="172"/>
    </location>
</feature>
<keyword evidence="3" id="KW-0813">Transport</keyword>
<evidence type="ECO:0000313" key="11">
    <source>
        <dbReference type="Proteomes" id="UP000031014"/>
    </source>
</evidence>
<evidence type="ECO:0000256" key="2">
    <source>
        <dbReference type="ARBA" id="ARBA00007783"/>
    </source>
</evidence>
<dbReference type="InterPro" id="IPR013525">
    <property type="entry name" value="ABC2_TM"/>
</dbReference>
<dbReference type="GO" id="GO:0140359">
    <property type="term" value="F:ABC-type transporter activity"/>
    <property type="evidence" value="ECO:0007669"/>
    <property type="project" value="InterPro"/>
</dbReference>
<feature type="domain" description="ABC transmembrane type-2" evidence="9">
    <location>
        <begin position="114"/>
        <end position="340"/>
    </location>
</feature>
<evidence type="ECO:0000256" key="3">
    <source>
        <dbReference type="ARBA" id="ARBA00022448"/>
    </source>
</evidence>
<dbReference type="PANTHER" id="PTHR30294">
    <property type="entry name" value="MEMBRANE COMPONENT OF ABC TRANSPORTER YHHJ-RELATED"/>
    <property type="match status" value="1"/>
</dbReference>
<evidence type="ECO:0000256" key="1">
    <source>
        <dbReference type="ARBA" id="ARBA00004651"/>
    </source>
</evidence>
<evidence type="ECO:0000259" key="9">
    <source>
        <dbReference type="PROSITE" id="PS51012"/>
    </source>
</evidence>
<feature type="transmembrane region" description="Helical" evidence="8">
    <location>
        <begin position="259"/>
        <end position="279"/>
    </location>
</feature>
<evidence type="ECO:0000256" key="8">
    <source>
        <dbReference type="SAM" id="Phobius"/>
    </source>
</evidence>
<keyword evidence="4" id="KW-1003">Cell membrane</keyword>
<feature type="transmembrane region" description="Helical" evidence="8">
    <location>
        <begin position="193"/>
        <end position="217"/>
    </location>
</feature>
<keyword evidence="7 8" id="KW-0472">Membrane</keyword>